<evidence type="ECO:0000256" key="9">
    <source>
        <dbReference type="ARBA" id="ARBA00023136"/>
    </source>
</evidence>
<evidence type="ECO:0000256" key="8">
    <source>
        <dbReference type="ARBA" id="ARBA00023069"/>
    </source>
</evidence>
<dbReference type="Proteomes" id="UP001318040">
    <property type="component" value="Chromosome 25"/>
</dbReference>
<dbReference type="GO" id="GO:0060170">
    <property type="term" value="C:ciliary membrane"/>
    <property type="evidence" value="ECO:0007669"/>
    <property type="project" value="UniProtKB-SubCell"/>
</dbReference>
<keyword evidence="4" id="KW-1003">Cell membrane</keyword>
<dbReference type="RefSeq" id="XP_032816526.1">
    <property type="nucleotide sequence ID" value="XM_032960635.1"/>
</dbReference>
<evidence type="ECO:0000256" key="6">
    <source>
        <dbReference type="ARBA" id="ARBA00022794"/>
    </source>
</evidence>
<keyword evidence="14" id="KW-1185">Reference proteome</keyword>
<dbReference type="KEGG" id="pmrn:116945935"/>
<keyword evidence="11" id="KW-0966">Cell projection</keyword>
<name>A0AAJ7TGN8_PETMA</name>
<dbReference type="Pfam" id="PF10149">
    <property type="entry name" value="TM231"/>
    <property type="match status" value="1"/>
</dbReference>
<evidence type="ECO:0000313" key="15">
    <source>
        <dbReference type="RefSeq" id="XP_032816526.1"/>
    </source>
</evidence>
<keyword evidence="6" id="KW-0970">Cilium biogenesis/degradation</keyword>
<dbReference type="AlphaFoldDB" id="A0AAJ7TGN8"/>
<organism evidence="14 15">
    <name type="scientific">Petromyzon marinus</name>
    <name type="common">Sea lamprey</name>
    <dbReference type="NCBI Taxonomy" id="7757"/>
    <lineage>
        <taxon>Eukaryota</taxon>
        <taxon>Metazoa</taxon>
        <taxon>Chordata</taxon>
        <taxon>Craniata</taxon>
        <taxon>Vertebrata</taxon>
        <taxon>Cyclostomata</taxon>
        <taxon>Hyperoartia</taxon>
        <taxon>Petromyzontiformes</taxon>
        <taxon>Petromyzontidae</taxon>
        <taxon>Petromyzon</taxon>
    </lineage>
</organism>
<comment type="function">
    <text evidence="12">Transmembrane component of the tectonic-like complex, a complex localized at the transition zone of primary cilia and acting as a barrier that prevents diffusion of transmembrane proteins between the cilia and plasma membranes. Required for ciliogenesis and sonic hedgehog/SHH signaling.</text>
</comment>
<proteinExistence type="inferred from homology"/>
<comment type="similarity">
    <text evidence="2">Belongs to the TMEM231 family.</text>
</comment>
<keyword evidence="5 13" id="KW-0812">Transmembrane</keyword>
<reference evidence="15" key="1">
    <citation type="submission" date="2025-08" db="UniProtKB">
        <authorList>
            <consortium name="RefSeq"/>
        </authorList>
    </citation>
    <scope>IDENTIFICATION</scope>
    <source>
        <tissue evidence="15">Sperm</tissue>
    </source>
</reference>
<sequence length="305" mass="35095">MAYEVFSHPALVRYRTSLFSKASLFIVATLLLTYIPPLLVVYRSQGFWLRTASFVEQPTVKFNYDIMLLLETNSMPIAWSTFENLNSLLPKLHTPFVTAREEDVNLDGKADRLHCSLSMPMTAADEVVGVHLLLTFSYKLFRMPTLVMQSMALVQHSSPLHGSELSVNGDLRLRQREPLAHRGLDTRYNVSVVNGSSPFAEAYDFTEIIHAYQERNVSTVLGNTMAMWKSGRAGTIPFVINLLIRYPEETILYQPGFWEQIKFGWVQYVSVLLIFHWVFQRIKTFVFENQVLRTIPINPFKIHRA</sequence>
<protein>
    <recommendedName>
        <fullName evidence="3">Transmembrane protein 231</fullName>
    </recommendedName>
</protein>
<gene>
    <name evidence="15" type="primary">TMEM231</name>
</gene>
<evidence type="ECO:0000256" key="1">
    <source>
        <dbReference type="ARBA" id="ARBA00004272"/>
    </source>
</evidence>
<keyword evidence="8" id="KW-0969">Cilium</keyword>
<evidence type="ECO:0000256" key="5">
    <source>
        <dbReference type="ARBA" id="ARBA00022692"/>
    </source>
</evidence>
<dbReference type="PANTHER" id="PTHR14605">
    <property type="entry name" value="CHST5 PROTEIN"/>
    <property type="match status" value="1"/>
</dbReference>
<evidence type="ECO:0000256" key="4">
    <source>
        <dbReference type="ARBA" id="ARBA00022475"/>
    </source>
</evidence>
<keyword evidence="10" id="KW-0325">Glycoprotein</keyword>
<evidence type="ECO:0000256" key="10">
    <source>
        <dbReference type="ARBA" id="ARBA00023180"/>
    </source>
</evidence>
<evidence type="ECO:0000256" key="11">
    <source>
        <dbReference type="ARBA" id="ARBA00023273"/>
    </source>
</evidence>
<keyword evidence="9 13" id="KW-0472">Membrane</keyword>
<keyword evidence="7 13" id="KW-1133">Transmembrane helix</keyword>
<evidence type="ECO:0000256" key="7">
    <source>
        <dbReference type="ARBA" id="ARBA00022989"/>
    </source>
</evidence>
<dbReference type="CTD" id="79583"/>
<dbReference type="InterPro" id="IPR019306">
    <property type="entry name" value="TMEM231"/>
</dbReference>
<dbReference type="GO" id="GO:0035869">
    <property type="term" value="C:ciliary transition zone"/>
    <property type="evidence" value="ECO:0007669"/>
    <property type="project" value="TreeGrafter"/>
</dbReference>
<evidence type="ECO:0000256" key="13">
    <source>
        <dbReference type="SAM" id="Phobius"/>
    </source>
</evidence>
<feature type="transmembrane region" description="Helical" evidence="13">
    <location>
        <begin position="22"/>
        <end position="42"/>
    </location>
</feature>
<dbReference type="GO" id="GO:0032880">
    <property type="term" value="P:regulation of protein localization"/>
    <property type="evidence" value="ECO:0007669"/>
    <property type="project" value="TreeGrafter"/>
</dbReference>
<comment type="subcellular location">
    <subcellularLocation>
        <location evidence="1">Cell projection</location>
        <location evidence="1">Cilium membrane</location>
        <topology evidence="1">Multi-pass membrane protein</topology>
    </subcellularLocation>
</comment>
<dbReference type="GO" id="GO:0060271">
    <property type="term" value="P:cilium assembly"/>
    <property type="evidence" value="ECO:0007669"/>
    <property type="project" value="TreeGrafter"/>
</dbReference>
<evidence type="ECO:0000256" key="3">
    <source>
        <dbReference type="ARBA" id="ARBA00015087"/>
    </source>
</evidence>
<accession>A0AAJ7TGN8</accession>
<evidence type="ECO:0000256" key="12">
    <source>
        <dbReference type="ARBA" id="ARBA00024803"/>
    </source>
</evidence>
<evidence type="ECO:0000256" key="2">
    <source>
        <dbReference type="ARBA" id="ARBA00009082"/>
    </source>
</evidence>
<evidence type="ECO:0000313" key="14">
    <source>
        <dbReference type="Proteomes" id="UP001318040"/>
    </source>
</evidence>
<dbReference type="PANTHER" id="PTHR14605:SF1">
    <property type="entry name" value="TRANSMEMBRANE PROTEIN 231"/>
    <property type="match status" value="1"/>
</dbReference>